<dbReference type="InterPro" id="IPR018834">
    <property type="entry name" value="DNA/RNA-bd_Est1-type"/>
</dbReference>
<dbReference type="GO" id="GO:0000184">
    <property type="term" value="P:nuclear-transcribed mRNA catabolic process, nonsense-mediated decay"/>
    <property type="evidence" value="ECO:0007669"/>
    <property type="project" value="TreeGrafter"/>
</dbReference>
<organism evidence="3 4">
    <name type="scientific">Aplosporella prunicola CBS 121167</name>
    <dbReference type="NCBI Taxonomy" id="1176127"/>
    <lineage>
        <taxon>Eukaryota</taxon>
        <taxon>Fungi</taxon>
        <taxon>Dikarya</taxon>
        <taxon>Ascomycota</taxon>
        <taxon>Pezizomycotina</taxon>
        <taxon>Dothideomycetes</taxon>
        <taxon>Dothideomycetes incertae sedis</taxon>
        <taxon>Botryosphaeriales</taxon>
        <taxon>Aplosporellaceae</taxon>
        <taxon>Aplosporella</taxon>
    </lineage>
</organism>
<evidence type="ECO:0000313" key="4">
    <source>
        <dbReference type="Proteomes" id="UP000799438"/>
    </source>
</evidence>
<sequence length="560" mass="63462">MVESKCIHVDKAQAAAERDPVTGQYPRLANDHWQALIALHRTLLHEHHDFFLASQHPSGSPALRRLAAKYSMPARMWKHGIHSFLELLRHRLPESLDYMLAFIYLAYQMMSLLYETVPAFEDTWIECLGDLGRYRMAIEDEDLRDRETWAGVARFWYSKAADKSPSVGRLYHHLAILARPNALQQLYYYSRSLACVQPFMSARESILTLFDPILGRTNTSYSHSAPVETSFIRCHGILFEKNDKAVFDSNLADFTQQLDSSIGRVTLKWKEQGAYMAIANIASLFDYGSESNLLRRAFGTQLQIKTKLEARDGEGEAPVQPVLPNLMQAPDDMSISLTSSTLALACQLTFDTLHIVLRRFGDKNVLTHFHILLAFLDTSSIFQYVAWEELSFFLNTLAKTESGTQIESASAGFLHEGQEDSRPLPEDYLIRGQLWAHAYFPANWFERGHDEEERMLEVASTIQSRTERVLWLGVRLAETWSASIVQADEADESDDEMDIVEREDFADMPMAETPATEYDDSPEMKQLTAGGAASPTQAASHMFRPDITVSAPIPHLTSPR</sequence>
<dbReference type="Pfam" id="PF10373">
    <property type="entry name" value="EST1_DNA_bind"/>
    <property type="match status" value="1"/>
</dbReference>
<dbReference type="Gene3D" id="1.25.40.10">
    <property type="entry name" value="Tetratricopeptide repeat domain"/>
    <property type="match status" value="1"/>
</dbReference>
<dbReference type="SUPFAM" id="SSF48452">
    <property type="entry name" value="TPR-like"/>
    <property type="match status" value="1"/>
</dbReference>
<accession>A0A6A6B303</accession>
<dbReference type="AlphaFoldDB" id="A0A6A6B303"/>
<dbReference type="InterPro" id="IPR011990">
    <property type="entry name" value="TPR-like_helical_dom_sf"/>
</dbReference>
<dbReference type="Proteomes" id="UP000799438">
    <property type="component" value="Unassembled WGS sequence"/>
</dbReference>
<reference evidence="3" key="1">
    <citation type="journal article" date="2020" name="Stud. Mycol.">
        <title>101 Dothideomycetes genomes: a test case for predicting lifestyles and emergence of pathogens.</title>
        <authorList>
            <person name="Haridas S."/>
            <person name="Albert R."/>
            <person name="Binder M."/>
            <person name="Bloem J."/>
            <person name="Labutti K."/>
            <person name="Salamov A."/>
            <person name="Andreopoulos B."/>
            <person name="Baker S."/>
            <person name="Barry K."/>
            <person name="Bills G."/>
            <person name="Bluhm B."/>
            <person name="Cannon C."/>
            <person name="Castanera R."/>
            <person name="Culley D."/>
            <person name="Daum C."/>
            <person name="Ezra D."/>
            <person name="Gonzalez J."/>
            <person name="Henrissat B."/>
            <person name="Kuo A."/>
            <person name="Liang C."/>
            <person name="Lipzen A."/>
            <person name="Lutzoni F."/>
            <person name="Magnuson J."/>
            <person name="Mondo S."/>
            <person name="Nolan M."/>
            <person name="Ohm R."/>
            <person name="Pangilinan J."/>
            <person name="Park H.-J."/>
            <person name="Ramirez L."/>
            <person name="Alfaro M."/>
            <person name="Sun H."/>
            <person name="Tritt A."/>
            <person name="Yoshinaga Y."/>
            <person name="Zwiers L.-H."/>
            <person name="Turgeon B."/>
            <person name="Goodwin S."/>
            <person name="Spatafora J."/>
            <person name="Crous P."/>
            <person name="Grigoriev I."/>
        </authorList>
    </citation>
    <scope>NUCLEOTIDE SEQUENCE</scope>
    <source>
        <strain evidence="3">CBS 121167</strain>
    </source>
</reference>
<evidence type="ECO:0000256" key="1">
    <source>
        <dbReference type="SAM" id="MobiDB-lite"/>
    </source>
</evidence>
<dbReference type="RefSeq" id="XP_033393909.1">
    <property type="nucleotide sequence ID" value="XM_033545006.1"/>
</dbReference>
<dbReference type="EMBL" id="ML995497">
    <property type="protein sequence ID" value="KAF2138196.1"/>
    <property type="molecule type" value="Genomic_DNA"/>
</dbReference>
<dbReference type="FunFam" id="1.25.40.10:FF:000202">
    <property type="entry name" value="Unplaced genomic scaffold supercont1.7, whole genome shotgun sequence"/>
    <property type="match status" value="1"/>
</dbReference>
<keyword evidence="4" id="KW-1185">Reference proteome</keyword>
<dbReference type="InterPro" id="IPR045153">
    <property type="entry name" value="Est1/Ebs1-like"/>
</dbReference>
<feature type="region of interest" description="Disordered" evidence="1">
    <location>
        <begin position="508"/>
        <end position="560"/>
    </location>
</feature>
<feature type="domain" description="DNA/RNA-binding" evidence="2">
    <location>
        <begin position="155"/>
        <end position="268"/>
    </location>
</feature>
<dbReference type="OrthoDB" id="2017974at2759"/>
<dbReference type="GO" id="GO:0042162">
    <property type="term" value="F:telomeric DNA binding"/>
    <property type="evidence" value="ECO:0007669"/>
    <property type="project" value="TreeGrafter"/>
</dbReference>
<evidence type="ECO:0000259" key="2">
    <source>
        <dbReference type="Pfam" id="PF10373"/>
    </source>
</evidence>
<dbReference type="GO" id="GO:0005697">
    <property type="term" value="C:telomerase holoenzyme complex"/>
    <property type="evidence" value="ECO:0007669"/>
    <property type="project" value="TreeGrafter"/>
</dbReference>
<dbReference type="GeneID" id="54302502"/>
<dbReference type="PANTHER" id="PTHR15696">
    <property type="entry name" value="SMG-7 SUPPRESSOR WITH MORPHOLOGICAL EFFECT ON GENITALIA PROTEIN 7"/>
    <property type="match status" value="1"/>
</dbReference>
<evidence type="ECO:0000313" key="3">
    <source>
        <dbReference type="EMBL" id="KAF2138196.1"/>
    </source>
</evidence>
<protein>
    <recommendedName>
        <fullName evidence="2">DNA/RNA-binding domain-containing protein</fullName>
    </recommendedName>
</protein>
<name>A0A6A6B303_9PEZI</name>
<dbReference type="GO" id="GO:0070034">
    <property type="term" value="F:telomerase RNA binding"/>
    <property type="evidence" value="ECO:0007669"/>
    <property type="project" value="TreeGrafter"/>
</dbReference>
<dbReference type="PANTHER" id="PTHR15696:SF0">
    <property type="entry name" value="TELOMERASE-BINDING PROTEIN EST1A"/>
    <property type="match status" value="1"/>
</dbReference>
<proteinExistence type="predicted"/>
<gene>
    <name evidence="3" type="ORF">K452DRAFT_328786</name>
</gene>